<dbReference type="KEGG" id="ncl:C5F47_06600"/>
<dbReference type="Proteomes" id="UP000509771">
    <property type="component" value="Chromosome"/>
</dbReference>
<dbReference type="AlphaFoldDB" id="A0A7D5M148"/>
<proteinExistence type="predicted"/>
<keyword evidence="2" id="KW-1185">Reference proteome</keyword>
<dbReference type="GeneID" id="56059707"/>
<name>A0A7D5M148_9ARCH</name>
<dbReference type="RefSeq" id="WP_179360349.1">
    <property type="nucleotide sequence ID" value="NZ_CP026993.1"/>
</dbReference>
<organism evidence="1 2">
    <name type="scientific">Nitrosopumilus cobalaminigenes</name>
    <dbReference type="NCBI Taxonomy" id="1470066"/>
    <lineage>
        <taxon>Archaea</taxon>
        <taxon>Nitrososphaerota</taxon>
        <taxon>Nitrososphaeria</taxon>
        <taxon>Nitrosopumilales</taxon>
        <taxon>Nitrosopumilaceae</taxon>
        <taxon>Nitrosopumilus</taxon>
    </lineage>
</organism>
<evidence type="ECO:0000313" key="2">
    <source>
        <dbReference type="Proteomes" id="UP000509771"/>
    </source>
</evidence>
<evidence type="ECO:0000313" key="1">
    <source>
        <dbReference type="EMBL" id="QLH03235.1"/>
    </source>
</evidence>
<sequence>MLWKLDSDEDFFRIYDSKKLVAGYFDPDYGKIFPKEKSEEIIESMLKNHDKISGGVMMVPLVKFRLFDTDLDTSLTNVEEQVTRVNTHLQKWKKFMNDTNHDAHSVRISHTDQDMLTIAFPITFSTPTPLEKKALEKELFEILEKLKNSELL</sequence>
<dbReference type="EMBL" id="CP026993">
    <property type="protein sequence ID" value="QLH03235.1"/>
    <property type="molecule type" value="Genomic_DNA"/>
</dbReference>
<accession>A0A7D5M148</accession>
<gene>
    <name evidence="1" type="ORF">C5F47_06600</name>
</gene>
<reference evidence="1 2" key="1">
    <citation type="submission" date="2018-02" db="EMBL/GenBank/DDBJ databases">
        <title>Complete genome of Nitrosopumilus cobalaminigenes HCA1.</title>
        <authorList>
            <person name="Qin W."/>
            <person name="Zheng Y."/>
            <person name="Stahl D.A."/>
        </authorList>
    </citation>
    <scope>NUCLEOTIDE SEQUENCE [LARGE SCALE GENOMIC DNA]</scope>
    <source>
        <strain evidence="1 2">HCA1</strain>
    </source>
</reference>
<protein>
    <submittedName>
        <fullName evidence="1">Uncharacterized protein</fullName>
    </submittedName>
</protein>
<dbReference type="OrthoDB" id="9692at2157"/>